<name>A0AAF0GGS7_9CAUD</name>
<sequence length="91" mass="9602">MTDSSHEVLTSILGDMGMEPKVAMMTASAIQTALMANGLVIGPQTTGDFGPMAEAATQLHEGFDQLIQKGFSREEAYGLVQILVGTMGRQA</sequence>
<gene>
    <name evidence="1" type="primary">55</name>
    <name evidence="1" type="ORF">SEA_AZIRA_55</name>
</gene>
<accession>A0AAF0GGS7</accession>
<dbReference type="EMBL" id="OQ709211">
    <property type="protein sequence ID" value="WGH21061.1"/>
    <property type="molecule type" value="Genomic_DNA"/>
</dbReference>
<proteinExistence type="predicted"/>
<protein>
    <submittedName>
        <fullName evidence="1">Uncharacterized protein</fullName>
    </submittedName>
</protein>
<dbReference type="RefSeq" id="YP_010842458.1">
    <property type="nucleotide sequence ID" value="NC_079140.1"/>
</dbReference>
<keyword evidence="2" id="KW-1185">Reference proteome</keyword>
<dbReference type="Proteomes" id="UP001223098">
    <property type="component" value="Segment"/>
</dbReference>
<evidence type="ECO:0000313" key="1">
    <source>
        <dbReference type="EMBL" id="WGH21061.1"/>
    </source>
</evidence>
<dbReference type="KEGG" id="vg:80559249"/>
<evidence type="ECO:0000313" key="2">
    <source>
        <dbReference type="Proteomes" id="UP001223098"/>
    </source>
</evidence>
<dbReference type="GeneID" id="80559249"/>
<organism evidence="1 2">
    <name type="scientific">Gordonia phage Azira</name>
    <dbReference type="NCBI Taxonomy" id="3035369"/>
    <lineage>
        <taxon>Viruses</taxon>
        <taxon>Duplodnaviria</taxon>
        <taxon>Heunggongvirae</taxon>
        <taxon>Uroviricota</taxon>
        <taxon>Caudoviricetes</taxon>
        <taxon>Aziravirus</taxon>
        <taxon>Aziravirus azira</taxon>
    </lineage>
</organism>
<reference evidence="1 2" key="1">
    <citation type="submission" date="2023-03" db="EMBL/GenBank/DDBJ databases">
        <authorList>
            <person name="McGarrah C.E.E."/>
            <person name="Algarin-Martinez E.D."/>
            <person name="Cavasini M.E.D."/>
            <person name="Correa V."/>
            <person name="Danielson D.F."/>
            <person name="Dean W.R."/>
            <person name="French J.L."/>
            <person name="Gaskin N."/>
            <person name="Jain U."/>
            <person name="Janvier J."/>
            <person name="Macumber B.M."/>
            <person name="Martini F.K."/>
            <person name="Mazzei S.G."/>
            <person name="Mujica J.M."/>
            <person name="Odegaard O."/>
            <person name="Quarterman C."/>
            <person name="Rand T.M."/>
            <person name="Seidensticker N.S."/>
            <person name="Serrano T."/>
            <person name="Soltys A."/>
            <person name="Ungrey M.D."/>
            <person name="Pollenz R.S."/>
            <person name="Russell D.A."/>
            <person name="Jacobs-Sera D."/>
            <person name="Hatfull G.F."/>
        </authorList>
    </citation>
    <scope>NUCLEOTIDE SEQUENCE [LARGE SCALE GENOMIC DNA]</scope>
</reference>